<feature type="transmembrane region" description="Helical" evidence="1">
    <location>
        <begin position="71"/>
        <end position="95"/>
    </location>
</feature>
<dbReference type="OrthoDB" id="2186744at2"/>
<sequence length="97" mass="10895">MEAVQVNTEKEILMSLARLETKMDNLGNVKEVSAEALQSAKSAHHRLDKIDELRIERIDGYESQLKKIDKIIFWAGTTIIGGVFLGAIGLLFYFAKN</sequence>
<reference evidence="3" key="1">
    <citation type="submission" date="2016-01" db="EMBL/GenBank/DDBJ databases">
        <title>Draft genome of Chromobacterium sp. F49.</title>
        <authorList>
            <person name="Hong K.W."/>
        </authorList>
    </citation>
    <scope>NUCLEOTIDE SEQUENCE [LARGE SCALE GENOMIC DNA]</scope>
    <source>
        <strain evidence="3">P7IIIA</strain>
    </source>
</reference>
<dbReference type="AlphaFoldDB" id="A0A163RKE7"/>
<proteinExistence type="predicted"/>
<evidence type="ECO:0008006" key="4">
    <source>
        <dbReference type="Google" id="ProtNLM"/>
    </source>
</evidence>
<organism evidence="2 3">
    <name type="scientific">Fictibacillus phosphorivorans</name>
    <dbReference type="NCBI Taxonomy" id="1221500"/>
    <lineage>
        <taxon>Bacteria</taxon>
        <taxon>Bacillati</taxon>
        <taxon>Bacillota</taxon>
        <taxon>Bacilli</taxon>
        <taxon>Bacillales</taxon>
        <taxon>Fictibacillaceae</taxon>
        <taxon>Fictibacillus</taxon>
    </lineage>
</organism>
<dbReference type="Proteomes" id="UP000076567">
    <property type="component" value="Unassembled WGS sequence"/>
</dbReference>
<gene>
    <name evidence="2" type="ORF">AWM68_19870</name>
</gene>
<dbReference type="RefSeq" id="WP_066240189.1">
    <property type="nucleotide sequence ID" value="NZ_LRFC01000014.1"/>
</dbReference>
<name>A0A163RKE7_9BACL</name>
<comment type="caution">
    <text evidence="2">The sequence shown here is derived from an EMBL/GenBank/DDBJ whole genome shotgun (WGS) entry which is preliminary data.</text>
</comment>
<keyword evidence="1" id="KW-1133">Transmembrane helix</keyword>
<accession>A0A163RKE7</accession>
<keyword evidence="1" id="KW-0472">Membrane</keyword>
<evidence type="ECO:0000313" key="3">
    <source>
        <dbReference type="Proteomes" id="UP000076567"/>
    </source>
</evidence>
<evidence type="ECO:0000313" key="2">
    <source>
        <dbReference type="EMBL" id="KZE67001.1"/>
    </source>
</evidence>
<protein>
    <recommendedName>
        <fullName evidence="4">Hemolysin XhlA</fullName>
    </recommendedName>
</protein>
<dbReference type="EMBL" id="LRFC01000014">
    <property type="protein sequence ID" value="KZE67001.1"/>
    <property type="molecule type" value="Genomic_DNA"/>
</dbReference>
<evidence type="ECO:0000256" key="1">
    <source>
        <dbReference type="SAM" id="Phobius"/>
    </source>
</evidence>
<keyword evidence="1" id="KW-0812">Transmembrane</keyword>
<keyword evidence="3" id="KW-1185">Reference proteome</keyword>